<evidence type="ECO:0000256" key="1">
    <source>
        <dbReference type="ARBA" id="ARBA00010518"/>
    </source>
</evidence>
<proteinExistence type="inferred from homology"/>
<dbReference type="PANTHER" id="PTHR11707">
    <property type="entry name" value="L-ASPARAGINASE"/>
    <property type="match status" value="1"/>
</dbReference>
<comment type="catalytic activity">
    <reaction evidence="4">
        <text>L-asparagine + H2O = L-aspartate + NH4(+)</text>
        <dbReference type="Rhea" id="RHEA:21016"/>
        <dbReference type="ChEBI" id="CHEBI:15377"/>
        <dbReference type="ChEBI" id="CHEBI:28938"/>
        <dbReference type="ChEBI" id="CHEBI:29991"/>
        <dbReference type="ChEBI" id="CHEBI:58048"/>
        <dbReference type="EC" id="3.5.1.1"/>
    </reaction>
</comment>
<evidence type="ECO:0000313" key="9">
    <source>
        <dbReference type="EMBL" id="MFC7217104.1"/>
    </source>
</evidence>
<dbReference type="PIRSF" id="PIRSF500176">
    <property type="entry name" value="L_ASNase"/>
    <property type="match status" value="1"/>
</dbReference>
<name>A0ABW2G8M6_9ACTN</name>
<evidence type="ECO:0000256" key="6">
    <source>
        <dbReference type="PROSITE-ProRule" id="PRU10100"/>
    </source>
</evidence>
<dbReference type="Pfam" id="PF00710">
    <property type="entry name" value="Asparaginase"/>
    <property type="match status" value="1"/>
</dbReference>
<evidence type="ECO:0000259" key="8">
    <source>
        <dbReference type="Pfam" id="PF17763"/>
    </source>
</evidence>
<dbReference type="Pfam" id="PF17763">
    <property type="entry name" value="Asparaginase_C"/>
    <property type="match status" value="1"/>
</dbReference>
<accession>A0ABW2G8M6</accession>
<dbReference type="InterPro" id="IPR027473">
    <property type="entry name" value="L-asparaginase_C"/>
</dbReference>
<dbReference type="PROSITE" id="PS00917">
    <property type="entry name" value="ASN_GLN_ASE_2"/>
    <property type="match status" value="1"/>
</dbReference>
<dbReference type="InterPro" id="IPR040919">
    <property type="entry name" value="Asparaginase_C"/>
</dbReference>
<dbReference type="RefSeq" id="WP_386411519.1">
    <property type="nucleotide sequence ID" value="NZ_JBHSZO010000003.1"/>
</dbReference>
<dbReference type="EC" id="3.5.1.1" evidence="2"/>
<dbReference type="InterPro" id="IPR036152">
    <property type="entry name" value="Asp/glu_Ase-like_sf"/>
</dbReference>
<keyword evidence="10" id="KW-1185">Reference proteome</keyword>
<dbReference type="Proteomes" id="UP001596413">
    <property type="component" value="Unassembled WGS sequence"/>
</dbReference>
<sequence>MNDLKRIVLISTGGTIASRWQGSGYAADAAGAEVLAGSAVPEGVRVEVVDLFNVNSSRMTTRRQLTLLRTVHEVLADPGVAGVVVTHGTDTLEETAFLLDLHHGDERPVVLTGAQQPYGTEGGDGPGNLCDALRTASSDTVRGLGVLVVFDGLVHAARGTLKAQTLAAEAFADPGAPPLGRVGFSRVDLYRRPLRPAPLPLPRAVYAPDYADAELPRVDVLFHHTDGDPVLLRAALAAGARGLVLVGTGAGNATPEYAQAVAEAVGRGVPVALSTRVAAGPVAEMYTGGGAVDLAAAGAVLGGTLRAGQLRIALVAALLADAQEGADTAGLLASLVDPGAPGGGVRTDEAVAA</sequence>
<dbReference type="SUPFAM" id="SSF53774">
    <property type="entry name" value="Glutaminase/Asparaginase"/>
    <property type="match status" value="1"/>
</dbReference>
<comment type="caution">
    <text evidence="9">The sequence shown here is derived from an EMBL/GenBank/DDBJ whole genome shotgun (WGS) entry which is preliminary data.</text>
</comment>
<feature type="domain" description="Asparaginase/glutaminase C-terminal" evidence="8">
    <location>
        <begin position="217"/>
        <end position="320"/>
    </location>
</feature>
<dbReference type="PROSITE" id="PS00144">
    <property type="entry name" value="ASN_GLN_ASE_1"/>
    <property type="match status" value="1"/>
</dbReference>
<organism evidence="9 10">
    <name type="scientific">Streptomyces polyrhachis</name>
    <dbReference type="NCBI Taxonomy" id="1282885"/>
    <lineage>
        <taxon>Bacteria</taxon>
        <taxon>Bacillati</taxon>
        <taxon>Actinomycetota</taxon>
        <taxon>Actinomycetes</taxon>
        <taxon>Kitasatosporales</taxon>
        <taxon>Streptomycetaceae</taxon>
        <taxon>Streptomyces</taxon>
    </lineage>
</organism>
<feature type="active site" evidence="6">
    <location>
        <position position="89"/>
    </location>
</feature>
<evidence type="ECO:0000256" key="2">
    <source>
        <dbReference type="ARBA" id="ARBA00012920"/>
    </source>
</evidence>
<evidence type="ECO:0000259" key="7">
    <source>
        <dbReference type="Pfam" id="PF00710"/>
    </source>
</evidence>
<evidence type="ECO:0000256" key="3">
    <source>
        <dbReference type="ARBA" id="ARBA00022801"/>
    </source>
</evidence>
<dbReference type="InterPro" id="IPR004550">
    <property type="entry name" value="AsnASE_II"/>
</dbReference>
<keyword evidence="3" id="KW-0378">Hydrolase</keyword>
<dbReference type="PANTHER" id="PTHR11707:SF28">
    <property type="entry name" value="60 KDA LYSOPHOSPHOLIPASE"/>
    <property type="match status" value="1"/>
</dbReference>
<dbReference type="PIRSF" id="PIRSF001220">
    <property type="entry name" value="L-ASNase_gatD"/>
    <property type="match status" value="1"/>
</dbReference>
<dbReference type="SFLD" id="SFLDS00057">
    <property type="entry name" value="Glutaminase/Asparaginase"/>
    <property type="match status" value="1"/>
</dbReference>
<reference evidence="10" key="1">
    <citation type="journal article" date="2019" name="Int. J. Syst. Evol. Microbiol.">
        <title>The Global Catalogue of Microorganisms (GCM) 10K type strain sequencing project: providing services to taxonomists for standard genome sequencing and annotation.</title>
        <authorList>
            <consortium name="The Broad Institute Genomics Platform"/>
            <consortium name="The Broad Institute Genome Sequencing Center for Infectious Disease"/>
            <person name="Wu L."/>
            <person name="Ma J."/>
        </authorList>
    </citation>
    <scope>NUCLEOTIDE SEQUENCE [LARGE SCALE GENOMIC DNA]</scope>
    <source>
        <strain evidence="10">CGMCC 1.13681</strain>
    </source>
</reference>
<dbReference type="PRINTS" id="PR00139">
    <property type="entry name" value="ASNGLNASE"/>
</dbReference>
<evidence type="ECO:0000313" key="10">
    <source>
        <dbReference type="Proteomes" id="UP001596413"/>
    </source>
</evidence>
<dbReference type="EMBL" id="JBHSZO010000003">
    <property type="protein sequence ID" value="MFC7217104.1"/>
    <property type="molecule type" value="Genomic_DNA"/>
</dbReference>
<comment type="similarity">
    <text evidence="1">Belongs to the asparaginase 1 family.</text>
</comment>
<gene>
    <name evidence="9" type="ORF">ACFQLX_02795</name>
</gene>
<evidence type="ECO:0000256" key="4">
    <source>
        <dbReference type="ARBA" id="ARBA00049366"/>
    </source>
</evidence>
<feature type="active site" evidence="5">
    <location>
        <position position="15"/>
    </location>
</feature>
<dbReference type="InterPro" id="IPR027475">
    <property type="entry name" value="Asparaginase/glutaminase_AS2"/>
</dbReference>
<evidence type="ECO:0000256" key="5">
    <source>
        <dbReference type="PROSITE-ProRule" id="PRU10099"/>
    </source>
</evidence>
<dbReference type="Gene3D" id="3.40.50.40">
    <property type="match status" value="1"/>
</dbReference>
<dbReference type="InterPro" id="IPR027474">
    <property type="entry name" value="L-asparaginase_N"/>
</dbReference>
<dbReference type="PROSITE" id="PS51732">
    <property type="entry name" value="ASN_GLN_ASE_3"/>
    <property type="match status" value="1"/>
</dbReference>
<dbReference type="InterPro" id="IPR037152">
    <property type="entry name" value="L-asparaginase_N_sf"/>
</dbReference>
<dbReference type="Gene3D" id="3.40.50.1170">
    <property type="entry name" value="L-asparaginase, N-terminal domain"/>
    <property type="match status" value="1"/>
</dbReference>
<feature type="domain" description="L-asparaginase N-terminal" evidence="7">
    <location>
        <begin position="6"/>
        <end position="193"/>
    </location>
</feature>
<protein>
    <recommendedName>
        <fullName evidence="2">asparaginase</fullName>
        <ecNumber evidence="2">3.5.1.1</ecNumber>
    </recommendedName>
</protein>
<dbReference type="CDD" id="cd08964">
    <property type="entry name" value="L-asparaginase_II"/>
    <property type="match status" value="1"/>
</dbReference>
<dbReference type="InterPro" id="IPR006034">
    <property type="entry name" value="Asparaginase/glutaminase-like"/>
</dbReference>
<dbReference type="SMART" id="SM00870">
    <property type="entry name" value="Asparaginase"/>
    <property type="match status" value="1"/>
</dbReference>
<dbReference type="InterPro" id="IPR020827">
    <property type="entry name" value="Asparaginase/glutaminase_AS1"/>
</dbReference>